<keyword evidence="2" id="KW-0812">Transmembrane</keyword>
<feature type="transmembrane region" description="Helical" evidence="2">
    <location>
        <begin position="77"/>
        <end position="105"/>
    </location>
</feature>
<proteinExistence type="predicted"/>
<name>A0A1X1V6F4_9MYCO</name>
<dbReference type="InterPro" id="IPR025241">
    <property type="entry name" value="DUF4190"/>
</dbReference>
<keyword evidence="2" id="KW-1133">Transmembrane helix</keyword>
<keyword evidence="2" id="KW-0472">Membrane</keyword>
<feature type="region of interest" description="Disordered" evidence="1">
    <location>
        <begin position="1"/>
        <end position="69"/>
    </location>
</feature>
<keyword evidence="5" id="KW-1185">Reference proteome</keyword>
<dbReference type="Proteomes" id="UP000194000">
    <property type="component" value="Unassembled WGS sequence"/>
</dbReference>
<evidence type="ECO:0000256" key="1">
    <source>
        <dbReference type="SAM" id="MobiDB-lite"/>
    </source>
</evidence>
<dbReference type="RefSeq" id="WP_085193776.1">
    <property type="nucleotide sequence ID" value="NZ_JACKVI010000009.1"/>
</dbReference>
<dbReference type="Pfam" id="PF13828">
    <property type="entry name" value="DUF4190"/>
    <property type="match status" value="1"/>
</dbReference>
<feature type="transmembrane region" description="Helical" evidence="2">
    <location>
        <begin position="117"/>
        <end position="141"/>
    </location>
</feature>
<feature type="compositionally biased region" description="Pro residues" evidence="1">
    <location>
        <begin position="23"/>
        <end position="41"/>
    </location>
</feature>
<gene>
    <name evidence="4" type="ORF">AWC06_06180</name>
</gene>
<protein>
    <recommendedName>
        <fullName evidence="3">DUF4190 domain-containing protein</fullName>
    </recommendedName>
</protein>
<evidence type="ECO:0000313" key="4">
    <source>
        <dbReference type="EMBL" id="ORV64645.1"/>
    </source>
</evidence>
<organism evidence="4 5">
    <name type="scientific">Mycobacterium fragae</name>
    <dbReference type="NCBI Taxonomy" id="1260918"/>
    <lineage>
        <taxon>Bacteria</taxon>
        <taxon>Bacillati</taxon>
        <taxon>Actinomycetota</taxon>
        <taxon>Actinomycetes</taxon>
        <taxon>Mycobacteriales</taxon>
        <taxon>Mycobacteriaceae</taxon>
        <taxon>Mycobacterium</taxon>
    </lineage>
</organism>
<dbReference type="STRING" id="1260918.AWC06_06180"/>
<comment type="caution">
    <text evidence="4">The sequence shown here is derived from an EMBL/GenBank/DDBJ whole genome shotgun (WGS) entry which is preliminary data.</text>
</comment>
<evidence type="ECO:0000256" key="2">
    <source>
        <dbReference type="SAM" id="Phobius"/>
    </source>
</evidence>
<dbReference type="EMBL" id="LQOW01000003">
    <property type="protein sequence ID" value="ORV64645.1"/>
    <property type="molecule type" value="Genomic_DNA"/>
</dbReference>
<evidence type="ECO:0000259" key="3">
    <source>
        <dbReference type="Pfam" id="PF13828"/>
    </source>
</evidence>
<dbReference type="AlphaFoldDB" id="A0A1X1V6F4"/>
<accession>A0A1X1V6F4</accession>
<feature type="domain" description="DUF4190" evidence="3">
    <location>
        <begin position="77"/>
        <end position="136"/>
    </location>
</feature>
<sequence length="144" mass="14706">MTGPGGEPGEKAHNEASQSEPAPSSPPPSYPPPQPGYPPPAGYGYGAPPFQPMPPEYGQQPYPASNYPGGQTRTNTLAIASLIAALVGLLPLGGPIGGIVLGGIAINQIKRTQQEGYGMAVAGIVVGAATLVVALIFFLTYRPR</sequence>
<reference evidence="4 5" key="1">
    <citation type="submission" date="2016-01" db="EMBL/GenBank/DDBJ databases">
        <title>The new phylogeny of the genus Mycobacterium.</title>
        <authorList>
            <person name="Tarcisio F."/>
            <person name="Conor M."/>
            <person name="Antonella G."/>
            <person name="Elisabetta G."/>
            <person name="Giulia F.S."/>
            <person name="Sara T."/>
            <person name="Anna F."/>
            <person name="Clotilde B."/>
            <person name="Roberto B."/>
            <person name="Veronica D.S."/>
            <person name="Fabio R."/>
            <person name="Monica P."/>
            <person name="Olivier J."/>
            <person name="Enrico T."/>
            <person name="Nicola S."/>
        </authorList>
    </citation>
    <scope>NUCLEOTIDE SEQUENCE [LARGE SCALE GENOMIC DNA]</scope>
    <source>
        <strain evidence="4 5">DSM 45731</strain>
    </source>
</reference>
<evidence type="ECO:0000313" key="5">
    <source>
        <dbReference type="Proteomes" id="UP000194000"/>
    </source>
</evidence>